<protein>
    <submittedName>
        <fullName evidence="1">Uncharacterized protein</fullName>
    </submittedName>
</protein>
<evidence type="ECO:0000313" key="1">
    <source>
        <dbReference type="EMBL" id="KAG9239862.1"/>
    </source>
</evidence>
<dbReference type="AlphaFoldDB" id="A0A9P8CAT8"/>
<evidence type="ECO:0000313" key="2">
    <source>
        <dbReference type="Proteomes" id="UP000887226"/>
    </source>
</evidence>
<dbReference type="Proteomes" id="UP000887226">
    <property type="component" value="Unassembled WGS sequence"/>
</dbReference>
<sequence>MTFVTEPKVLGNVIQIVTHRGVTQTIQYFLQDTIQKEYRQLSRSVVRITPDEVHLSDPYNYETICHVRSKCSKYPRYTDAFSISYSAFTTANNKLHKRRGGALNSKVVLQLKDFVPSKTEKLCADVERGLGRHKDESASNIPRTICWRLVRLFFLPIRHVLQVDERSGAFNMDVPAVFAAVGVEPAAVLGRLRR</sequence>
<name>A0A9P8CAT8_9HELO</name>
<keyword evidence="2" id="KW-1185">Reference proteome</keyword>
<accession>A0A9P8CAT8</accession>
<organism evidence="1 2">
    <name type="scientific">Calycina marina</name>
    <dbReference type="NCBI Taxonomy" id="1763456"/>
    <lineage>
        <taxon>Eukaryota</taxon>
        <taxon>Fungi</taxon>
        <taxon>Dikarya</taxon>
        <taxon>Ascomycota</taxon>
        <taxon>Pezizomycotina</taxon>
        <taxon>Leotiomycetes</taxon>
        <taxon>Helotiales</taxon>
        <taxon>Pezizellaceae</taxon>
        <taxon>Calycina</taxon>
    </lineage>
</organism>
<dbReference type="EMBL" id="MU254801">
    <property type="protein sequence ID" value="KAG9239862.1"/>
    <property type="molecule type" value="Genomic_DNA"/>
</dbReference>
<reference evidence="1" key="1">
    <citation type="journal article" date="2021" name="IMA Fungus">
        <title>Genomic characterization of three marine fungi, including Emericellopsis atlantica sp. nov. with signatures of a generalist lifestyle and marine biomass degradation.</title>
        <authorList>
            <person name="Hagestad O.C."/>
            <person name="Hou L."/>
            <person name="Andersen J.H."/>
            <person name="Hansen E.H."/>
            <person name="Altermark B."/>
            <person name="Li C."/>
            <person name="Kuhnert E."/>
            <person name="Cox R.J."/>
            <person name="Crous P.W."/>
            <person name="Spatafora J.W."/>
            <person name="Lail K."/>
            <person name="Amirebrahimi M."/>
            <person name="Lipzen A."/>
            <person name="Pangilinan J."/>
            <person name="Andreopoulos W."/>
            <person name="Hayes R.D."/>
            <person name="Ng V."/>
            <person name="Grigoriev I.V."/>
            <person name="Jackson S.A."/>
            <person name="Sutton T.D.S."/>
            <person name="Dobson A.D.W."/>
            <person name="Rama T."/>
        </authorList>
    </citation>
    <scope>NUCLEOTIDE SEQUENCE</scope>
    <source>
        <strain evidence="1">TRa3180A</strain>
    </source>
</reference>
<dbReference type="OrthoDB" id="3945418at2759"/>
<comment type="caution">
    <text evidence="1">The sequence shown here is derived from an EMBL/GenBank/DDBJ whole genome shotgun (WGS) entry which is preliminary data.</text>
</comment>
<gene>
    <name evidence="1" type="ORF">BJ878DRAFT_484366</name>
</gene>
<proteinExistence type="predicted"/>